<keyword evidence="4 12" id="KW-0813">Transport</keyword>
<feature type="region of interest" description="Disordered" evidence="13">
    <location>
        <begin position="240"/>
        <end position="268"/>
    </location>
</feature>
<dbReference type="GO" id="GO:0006850">
    <property type="term" value="P:pyruvate import into mitochondria"/>
    <property type="evidence" value="ECO:0007669"/>
    <property type="project" value="InterPro"/>
</dbReference>
<comment type="subcellular location">
    <subcellularLocation>
        <location evidence="1 12">Mitochondrion inner membrane</location>
        <topology evidence="1 12">Multi-pass membrane protein</topology>
    </subcellularLocation>
</comment>
<dbReference type="InterPro" id="IPR005822">
    <property type="entry name" value="Ribosomal_uL13"/>
</dbReference>
<accession>A0A6A1VFY0</accession>
<evidence type="ECO:0000256" key="10">
    <source>
        <dbReference type="ARBA" id="ARBA00023136"/>
    </source>
</evidence>
<evidence type="ECO:0000256" key="5">
    <source>
        <dbReference type="ARBA" id="ARBA00022692"/>
    </source>
</evidence>
<dbReference type="GO" id="GO:0003729">
    <property type="term" value="F:mRNA binding"/>
    <property type="evidence" value="ECO:0007669"/>
    <property type="project" value="TreeGrafter"/>
</dbReference>
<keyword evidence="6 12" id="KW-0999">Mitochondrion inner membrane</keyword>
<evidence type="ECO:0000256" key="1">
    <source>
        <dbReference type="ARBA" id="ARBA00004448"/>
    </source>
</evidence>
<keyword evidence="5" id="KW-0812">Transmembrane</keyword>
<gene>
    <name evidence="14" type="ORF">CJ030_MR6G025612</name>
</gene>
<dbReference type="Pfam" id="PF00572">
    <property type="entry name" value="Ribosomal_L13"/>
    <property type="match status" value="1"/>
</dbReference>
<evidence type="ECO:0000256" key="3">
    <source>
        <dbReference type="ARBA" id="ARBA00006416"/>
    </source>
</evidence>
<dbReference type="PANTHER" id="PTHR11545:SF2">
    <property type="entry name" value="LARGE RIBOSOMAL SUBUNIT PROTEIN UL13M"/>
    <property type="match status" value="1"/>
</dbReference>
<proteinExistence type="inferred from homology"/>
<evidence type="ECO:0000256" key="6">
    <source>
        <dbReference type="ARBA" id="ARBA00022792"/>
    </source>
</evidence>
<dbReference type="InterPro" id="IPR036899">
    <property type="entry name" value="Ribosomal_uL13_sf"/>
</dbReference>
<evidence type="ECO:0000256" key="8">
    <source>
        <dbReference type="ARBA" id="ARBA00022989"/>
    </source>
</evidence>
<dbReference type="GO" id="GO:0003735">
    <property type="term" value="F:structural constituent of ribosome"/>
    <property type="evidence" value="ECO:0007669"/>
    <property type="project" value="InterPro"/>
</dbReference>
<dbReference type="Gene3D" id="3.90.1180.10">
    <property type="entry name" value="Ribosomal protein L13"/>
    <property type="match status" value="2"/>
</dbReference>
<dbReference type="InterPro" id="IPR005336">
    <property type="entry name" value="MPC"/>
</dbReference>
<keyword evidence="8" id="KW-1133">Transmembrane helix</keyword>
<evidence type="ECO:0000256" key="9">
    <source>
        <dbReference type="ARBA" id="ARBA00023128"/>
    </source>
</evidence>
<dbReference type="Proteomes" id="UP000516437">
    <property type="component" value="Chromosome 6"/>
</dbReference>
<dbReference type="GO" id="GO:0017148">
    <property type="term" value="P:negative regulation of translation"/>
    <property type="evidence" value="ECO:0007669"/>
    <property type="project" value="TreeGrafter"/>
</dbReference>
<sequence>MGILRTFWNSPIGPKTTHFWGPVVNWSIPIAAMADTKKPPESISGNMTTVMCIYSALFMRFAYMVQPRNYHLLVCHVANETVQLYQLSRWMRAQGLNLQWGFTELNDLGEKEIQKALAGLRRINLEGLRWRVFDAKGQVLGRLASQISTVIQGKDKPTYVGHLKERSLKDQLAKDPTEVIRKAVMRMLPRNKLRDDRDRKLRIFVDSEHPFDDRTLEPYIMPPRSVREMRPRARRAMIRAQKKVELQQQSANETRKGKRKDVQAAVSS</sequence>
<keyword evidence="14" id="KW-0670">Pyruvate</keyword>
<keyword evidence="9 12" id="KW-0496">Mitochondrion</keyword>
<dbReference type="SUPFAM" id="SSF52161">
    <property type="entry name" value="Ribosomal protein L13"/>
    <property type="match status" value="1"/>
</dbReference>
<comment type="function">
    <text evidence="12">Mediates the uptake of pyruvate into mitochondria.</text>
</comment>
<keyword evidence="10" id="KW-0472">Membrane</keyword>
<dbReference type="GO" id="GO:0005762">
    <property type="term" value="C:mitochondrial large ribosomal subunit"/>
    <property type="evidence" value="ECO:0007669"/>
    <property type="project" value="TreeGrafter"/>
</dbReference>
<dbReference type="Pfam" id="PF03650">
    <property type="entry name" value="MPC"/>
    <property type="match status" value="1"/>
</dbReference>
<keyword evidence="11" id="KW-0687">Ribonucleoprotein</keyword>
<evidence type="ECO:0000313" key="15">
    <source>
        <dbReference type="Proteomes" id="UP000516437"/>
    </source>
</evidence>
<dbReference type="CDD" id="cd00392">
    <property type="entry name" value="Ribosomal_L13"/>
    <property type="match status" value="1"/>
</dbReference>
<dbReference type="GO" id="GO:0006412">
    <property type="term" value="P:translation"/>
    <property type="evidence" value="ECO:0007669"/>
    <property type="project" value="InterPro"/>
</dbReference>
<comment type="caution">
    <text evidence="14">The sequence shown here is derived from an EMBL/GenBank/DDBJ whole genome shotgun (WGS) entry which is preliminary data.</text>
</comment>
<comment type="similarity">
    <text evidence="3 12">Belongs to the mitochondrial pyruvate carrier (MPC) (TC 2.A.105) family.</text>
</comment>
<dbReference type="GO" id="GO:0005743">
    <property type="term" value="C:mitochondrial inner membrane"/>
    <property type="evidence" value="ECO:0007669"/>
    <property type="project" value="UniProtKB-SubCell"/>
</dbReference>
<dbReference type="AlphaFoldDB" id="A0A6A1VFY0"/>
<evidence type="ECO:0000256" key="13">
    <source>
        <dbReference type="SAM" id="MobiDB-lite"/>
    </source>
</evidence>
<organism evidence="14 15">
    <name type="scientific">Morella rubra</name>
    <name type="common">Chinese bayberry</name>
    <dbReference type="NCBI Taxonomy" id="262757"/>
    <lineage>
        <taxon>Eukaryota</taxon>
        <taxon>Viridiplantae</taxon>
        <taxon>Streptophyta</taxon>
        <taxon>Embryophyta</taxon>
        <taxon>Tracheophyta</taxon>
        <taxon>Spermatophyta</taxon>
        <taxon>Magnoliopsida</taxon>
        <taxon>eudicotyledons</taxon>
        <taxon>Gunneridae</taxon>
        <taxon>Pentapetalae</taxon>
        <taxon>rosids</taxon>
        <taxon>fabids</taxon>
        <taxon>Fagales</taxon>
        <taxon>Myricaceae</taxon>
        <taxon>Morella</taxon>
    </lineage>
</organism>
<dbReference type="OrthoDB" id="274622at2759"/>
<evidence type="ECO:0000256" key="11">
    <source>
        <dbReference type="ARBA" id="ARBA00023274"/>
    </source>
</evidence>
<keyword evidence="7" id="KW-0689">Ribosomal protein</keyword>
<keyword evidence="15" id="KW-1185">Reference proteome</keyword>
<evidence type="ECO:0000313" key="14">
    <source>
        <dbReference type="EMBL" id="KAB1211779.1"/>
    </source>
</evidence>
<dbReference type="PANTHER" id="PTHR11545">
    <property type="entry name" value="RIBOSOMAL PROTEIN L13"/>
    <property type="match status" value="1"/>
</dbReference>
<evidence type="ECO:0000256" key="7">
    <source>
        <dbReference type="ARBA" id="ARBA00022980"/>
    </source>
</evidence>
<protein>
    <recommendedName>
        <fullName evidence="12">Mitochondrial pyruvate carrier</fullName>
    </recommendedName>
</protein>
<evidence type="ECO:0000256" key="2">
    <source>
        <dbReference type="ARBA" id="ARBA00006227"/>
    </source>
</evidence>
<comment type="similarity">
    <text evidence="2">Belongs to the universal ribosomal protein uL13 family.</text>
</comment>
<dbReference type="EMBL" id="RXIC02000024">
    <property type="protein sequence ID" value="KAB1211779.1"/>
    <property type="molecule type" value="Genomic_DNA"/>
</dbReference>
<evidence type="ECO:0000256" key="12">
    <source>
        <dbReference type="RuleBase" id="RU363100"/>
    </source>
</evidence>
<evidence type="ECO:0000256" key="4">
    <source>
        <dbReference type="ARBA" id="ARBA00022448"/>
    </source>
</evidence>
<reference evidence="14 15" key="1">
    <citation type="journal article" date="2019" name="Plant Biotechnol. J.">
        <title>The red bayberry genome and genetic basis of sex determination.</title>
        <authorList>
            <person name="Jia H.M."/>
            <person name="Jia H.J."/>
            <person name="Cai Q.L."/>
            <person name="Wang Y."/>
            <person name="Zhao H.B."/>
            <person name="Yang W.F."/>
            <person name="Wang G.Y."/>
            <person name="Li Y.H."/>
            <person name="Zhan D.L."/>
            <person name="Shen Y.T."/>
            <person name="Niu Q.F."/>
            <person name="Chang L."/>
            <person name="Qiu J."/>
            <person name="Zhao L."/>
            <person name="Xie H.B."/>
            <person name="Fu W.Y."/>
            <person name="Jin J."/>
            <person name="Li X.W."/>
            <person name="Jiao Y."/>
            <person name="Zhou C.C."/>
            <person name="Tu T."/>
            <person name="Chai C.Y."/>
            <person name="Gao J.L."/>
            <person name="Fan L.J."/>
            <person name="van de Weg E."/>
            <person name="Wang J.Y."/>
            <person name="Gao Z.S."/>
        </authorList>
    </citation>
    <scope>NUCLEOTIDE SEQUENCE [LARGE SCALE GENOMIC DNA]</scope>
    <source>
        <tissue evidence="14">Leaves</tissue>
    </source>
</reference>
<name>A0A6A1VFY0_9ROSI</name>